<protein>
    <submittedName>
        <fullName evidence="1">Uncharacterized protein</fullName>
    </submittedName>
</protein>
<evidence type="ECO:0000313" key="1">
    <source>
        <dbReference type="EMBL" id="MBC3872996.1"/>
    </source>
</evidence>
<dbReference type="RefSeq" id="WP_186941042.1">
    <property type="nucleotide sequence ID" value="NZ_JACOGA010000004.1"/>
</dbReference>
<dbReference type="EMBL" id="JACOGA010000004">
    <property type="protein sequence ID" value="MBC3872996.1"/>
    <property type="molecule type" value="Genomic_DNA"/>
</dbReference>
<gene>
    <name evidence="1" type="ORF">H8K55_05315</name>
</gene>
<name>A0ABR6Y8P5_9BURK</name>
<accession>A0ABR6Y8P5</accession>
<organism evidence="1 2">
    <name type="scientific">Undibacterium flavidum</name>
    <dbReference type="NCBI Taxonomy" id="2762297"/>
    <lineage>
        <taxon>Bacteria</taxon>
        <taxon>Pseudomonadati</taxon>
        <taxon>Pseudomonadota</taxon>
        <taxon>Betaproteobacteria</taxon>
        <taxon>Burkholderiales</taxon>
        <taxon>Oxalobacteraceae</taxon>
        <taxon>Undibacterium</taxon>
    </lineage>
</organism>
<comment type="caution">
    <text evidence="1">The sequence shown here is derived from an EMBL/GenBank/DDBJ whole genome shotgun (WGS) entry which is preliminary data.</text>
</comment>
<reference evidence="1 2" key="1">
    <citation type="submission" date="2020-08" db="EMBL/GenBank/DDBJ databases">
        <title>Novel species isolated from subtropical streams in China.</title>
        <authorList>
            <person name="Lu H."/>
        </authorList>
    </citation>
    <scope>NUCLEOTIDE SEQUENCE [LARGE SCALE GENOMIC DNA]</scope>
    <source>
        <strain evidence="1 2">LX15W</strain>
    </source>
</reference>
<proteinExistence type="predicted"/>
<keyword evidence="2" id="KW-1185">Reference proteome</keyword>
<evidence type="ECO:0000313" key="2">
    <source>
        <dbReference type="Proteomes" id="UP000624279"/>
    </source>
</evidence>
<sequence>MLFKISDLENQTELRWNDLYQREEYPSFSRLRIGCKSKEIPLILEFCKEIGGEFGVLHVLLVSRLGKESGRYQSPYPLSYDELELFLYKHQDYFEQDGRQHLWVSSVLGKGQFIFDQHNFIYAYGPIDSFAAILKKNGFVEGQINISAPHCHHYHIEFDNDEDAVNNAFEWLYSPLRDGDDT</sequence>
<dbReference type="Proteomes" id="UP000624279">
    <property type="component" value="Unassembled WGS sequence"/>
</dbReference>